<evidence type="ECO:0000256" key="5">
    <source>
        <dbReference type="ARBA" id="ARBA00022561"/>
    </source>
</evidence>
<evidence type="ECO:0000256" key="6">
    <source>
        <dbReference type="ARBA" id="ARBA00022844"/>
    </source>
</evidence>
<keyword evidence="5 7" id="KW-0167">Capsid protein</keyword>
<sequence>MAWRRWRRWGWRPRRRWRWRRRRRRPARRRYRRAPGRRGKRRTVRRRRWRGGRRRYRGWRRRRYVRKRRRRKKIYLTQWNPAFVRRCNITGIIPLIICGQGRSFFNYGIHSDDCTPQPRPFGGGMATVTFSLNVLYDQFRRHLNRWSYPNDQLDLARYKGCRFKFYREQHTDFIVSFDTKPPMKMDQYTGPNTHPGIMMQQKHKILIPSFDTHPRGKKSVKVPILPPKLFQDKWYSQSDLCGVPLVSLRLTAASLRFPFCSPQTVTPCTTFQVLSEEYNEVIGYSIFNGTTHQQKIDEFETWLYGKCNHYQAFATESHLRPREYDPQGKKIKNGTPSQPTHTWNATTTETTMVGYDNWRQWWTKDFYATKADSNYGYCSFTPKDKIGIQNIKQIRKKNFESLTTWDPENKNHLNSTYANANIEQYEYHCGWFSSMFLSSHRYQLQFRTAYFDCTYNPLNDQATGNRIWFQYMTKPTTDFNALQCKFVITDIPLWCIFHGYADYVESQLGSTQDHATVGIMCMQSPYTCPPLYNKEKPTMGYVVYDTNFGMGKTPEGYSQVPRFWAQRWRVYFRNQWSVMNDIDKTGPFAYRDERPSATLTSTYRFRFNWGGDMMFSQVVKNPCGSSAVVPSTDRFRRSVQVVDPLSMAPQWIFHSFDSRRGFYNPQAIKRVSGKPTDDELSLSRPKKPRLLTESEYQGQEEDSSFRGGKSPSWQEESEAEAQETQDPIQQQLVRQFREQRAINLQLRELWIQLTKTQTNTHINPLLFSHT</sequence>
<evidence type="ECO:0000256" key="3">
    <source>
        <dbReference type="ARBA" id="ARBA00018091"/>
    </source>
</evidence>
<evidence type="ECO:0000256" key="7">
    <source>
        <dbReference type="RuleBase" id="RU361230"/>
    </source>
</evidence>
<comment type="subcellular location">
    <subcellularLocation>
        <location evidence="1 7">Virion</location>
    </subcellularLocation>
</comment>
<comment type="function">
    <text evidence="7">Self-assembles to form an icosahedral capsid.</text>
</comment>
<keyword evidence="4 7" id="KW-1140">T=1 icosahedral capsid protein</keyword>
<proteinExistence type="inferred from homology"/>
<feature type="region of interest" description="Disordered" evidence="8">
    <location>
        <begin position="28"/>
        <end position="47"/>
    </location>
</feature>
<dbReference type="InterPro" id="IPR004219">
    <property type="entry name" value="TTvirus_Unk"/>
</dbReference>
<comment type="similarity">
    <text evidence="2 7">Belongs to the anelloviridae capsid protein family.</text>
</comment>
<evidence type="ECO:0000256" key="4">
    <source>
        <dbReference type="ARBA" id="ARBA00022431"/>
    </source>
</evidence>
<accession>A0AAU7SS40</accession>
<protein>
    <recommendedName>
        <fullName evidence="3 7">Capsid protein</fullName>
    </recommendedName>
</protein>
<evidence type="ECO:0000256" key="2">
    <source>
        <dbReference type="ARBA" id="ARBA00006131"/>
    </source>
</evidence>
<reference evidence="9" key="1">
    <citation type="submission" date="2024-05" db="EMBL/GenBank/DDBJ databases">
        <authorList>
            <person name="Laubscher F."/>
            <person name="Chudzinski V."/>
            <person name="Cordey S."/>
            <person name="Hosszu-Fellous K."/>
            <person name="Kaiser L."/>
        </authorList>
    </citation>
    <scope>NUCLEOTIDE SEQUENCE</scope>
    <source>
        <strain evidence="9">1011D4-100</strain>
    </source>
</reference>
<dbReference type="Pfam" id="PF02956">
    <property type="entry name" value="TT_ORF1"/>
    <property type="match status" value="1"/>
</dbReference>
<name>A0AAU7SS40_9VIRU</name>
<dbReference type="GO" id="GO:0039615">
    <property type="term" value="C:T=1 icosahedral viral capsid"/>
    <property type="evidence" value="ECO:0007669"/>
    <property type="project" value="UniProtKB-UniRule"/>
</dbReference>
<feature type="region of interest" description="Disordered" evidence="8">
    <location>
        <begin position="669"/>
        <end position="727"/>
    </location>
</feature>
<evidence type="ECO:0000256" key="8">
    <source>
        <dbReference type="SAM" id="MobiDB-lite"/>
    </source>
</evidence>
<keyword evidence="6 7" id="KW-0946">Virion</keyword>
<evidence type="ECO:0000256" key="1">
    <source>
        <dbReference type="ARBA" id="ARBA00004328"/>
    </source>
</evidence>
<evidence type="ECO:0000313" key="9">
    <source>
        <dbReference type="EMBL" id="XBU06380.1"/>
    </source>
</evidence>
<dbReference type="EMBL" id="PP856833">
    <property type="protein sequence ID" value="XBU06380.1"/>
    <property type="molecule type" value="Genomic_DNA"/>
</dbReference>
<organism evidence="9">
    <name type="scientific">Alphatorquevirus homin17</name>
    <dbReference type="NCBI Taxonomy" id="3048418"/>
    <lineage>
        <taxon>Viruses</taxon>
        <taxon>Monodnaviria</taxon>
        <taxon>Shotokuvirae</taxon>
        <taxon>Commensaviricota</taxon>
        <taxon>Cardeaviricetes</taxon>
        <taxon>Sanitavirales</taxon>
        <taxon>Anelloviridae</taxon>
        <taxon>Alphatorquevirus</taxon>
    </lineage>
</organism>